<evidence type="ECO:0000256" key="2">
    <source>
        <dbReference type="SAM" id="Phobius"/>
    </source>
</evidence>
<feature type="compositionally biased region" description="Gly residues" evidence="1">
    <location>
        <begin position="293"/>
        <end position="308"/>
    </location>
</feature>
<reference evidence="5 6" key="1">
    <citation type="journal article" date="2018" name="MBio">
        <title>Insights into the evolution of host association through the isolation and characterization of a novel human periodontal pathobiont, Desulfobulbus oralis.</title>
        <authorList>
            <person name="Cross K.L."/>
            <person name="Chirania P."/>
            <person name="Xiong W."/>
            <person name="Beall C.J."/>
            <person name="Elkins J.G."/>
            <person name="Giannone R.J."/>
            <person name="Griffen A.L."/>
            <person name="Guss A.M."/>
            <person name="Hettich R.L."/>
            <person name="Joshi S.S."/>
            <person name="Mokrzan E.M."/>
            <person name="Martin R.K."/>
            <person name="Zhulin I.B."/>
            <person name="Leys E.J."/>
            <person name="Podar M."/>
        </authorList>
    </citation>
    <scope>NUCLEOTIDE SEQUENCE [LARGE SCALE GENOMIC DNA]</scope>
    <source>
        <strain evidence="5 6">ORNL</strain>
    </source>
</reference>
<sequence>MKNTVSWQNAIVLLLAALAAALLPGPALALDVPPLSGRVNDLAGILSPEIEARLDADLARLEEQDGTQIAVLTIQTLAGEELERFSLRVASTWGLGQKGKDNGALLLVAVKEHDVRIEVGYGLEDKLTDMTSGQIIRHAIVPAFRAGDFNAGVERGVAAMIQAVHGEYQPPEKLADTGGPAQPGSKSGDIELDAPLGALLVLVPLVATCCRRRPWLPPLAGAVTGFVVWLGFRDAVASPWGLVFLGSFCSGLLAWLISWVADLPEGTAGGGGSSRDRDSDDRSWRSSSNDRFSGGGGSFGGGGASGKW</sequence>
<keyword evidence="2" id="KW-0472">Membrane</keyword>
<dbReference type="Gene3D" id="3.10.310.50">
    <property type="match status" value="1"/>
</dbReference>
<evidence type="ECO:0000313" key="5">
    <source>
        <dbReference type="EMBL" id="AVD71770.1"/>
    </source>
</evidence>
<dbReference type="Pfam" id="PF04536">
    <property type="entry name" value="TPM_phosphatase"/>
    <property type="match status" value="1"/>
</dbReference>
<keyword evidence="2" id="KW-0812">Transmembrane</keyword>
<feature type="transmembrane region" description="Helical" evidence="2">
    <location>
        <begin position="215"/>
        <end position="232"/>
    </location>
</feature>
<evidence type="ECO:0000313" key="6">
    <source>
        <dbReference type="Proteomes" id="UP000239867"/>
    </source>
</evidence>
<gene>
    <name evidence="5" type="ORF">CAY53_10100</name>
</gene>
<feature type="compositionally biased region" description="Basic and acidic residues" evidence="1">
    <location>
        <begin position="274"/>
        <end position="284"/>
    </location>
</feature>
<dbReference type="PANTHER" id="PTHR30373:SF2">
    <property type="entry name" value="UPF0603 PROTEIN YGCG"/>
    <property type="match status" value="1"/>
</dbReference>
<evidence type="ECO:0000256" key="3">
    <source>
        <dbReference type="SAM" id="SignalP"/>
    </source>
</evidence>
<feature type="domain" description="TPM" evidence="4">
    <location>
        <begin position="39"/>
        <end position="162"/>
    </location>
</feature>
<dbReference type="KEGG" id="deo:CAY53_10100"/>
<keyword evidence="6" id="KW-1185">Reference proteome</keyword>
<name>A0A2L1GQ12_9BACT</name>
<evidence type="ECO:0000259" key="4">
    <source>
        <dbReference type="Pfam" id="PF04536"/>
    </source>
</evidence>
<dbReference type="OrthoDB" id="9810918at2"/>
<keyword evidence="3" id="KW-0732">Signal</keyword>
<dbReference type="RefSeq" id="WP_104937003.1">
    <property type="nucleotide sequence ID" value="NZ_CP021255.1"/>
</dbReference>
<protein>
    <recommendedName>
        <fullName evidence="4">TPM domain-containing protein</fullName>
    </recommendedName>
</protein>
<feature type="signal peptide" evidence="3">
    <location>
        <begin position="1"/>
        <end position="29"/>
    </location>
</feature>
<feature type="chain" id="PRO_5014882277" description="TPM domain-containing protein" evidence="3">
    <location>
        <begin position="30"/>
        <end position="308"/>
    </location>
</feature>
<dbReference type="AlphaFoldDB" id="A0A2L1GQ12"/>
<dbReference type="PANTHER" id="PTHR30373">
    <property type="entry name" value="UPF0603 PROTEIN YGCG"/>
    <property type="match status" value="1"/>
</dbReference>
<accession>A0A2L1GQ12</accession>
<proteinExistence type="predicted"/>
<evidence type="ECO:0000256" key="1">
    <source>
        <dbReference type="SAM" id="MobiDB-lite"/>
    </source>
</evidence>
<feature type="region of interest" description="Disordered" evidence="1">
    <location>
        <begin position="267"/>
        <end position="308"/>
    </location>
</feature>
<organism evidence="5 6">
    <name type="scientific">Desulfobulbus oralis</name>
    <dbReference type="NCBI Taxonomy" id="1986146"/>
    <lineage>
        <taxon>Bacteria</taxon>
        <taxon>Pseudomonadati</taxon>
        <taxon>Thermodesulfobacteriota</taxon>
        <taxon>Desulfobulbia</taxon>
        <taxon>Desulfobulbales</taxon>
        <taxon>Desulfobulbaceae</taxon>
        <taxon>Desulfobulbus</taxon>
    </lineage>
</organism>
<dbReference type="InterPro" id="IPR007621">
    <property type="entry name" value="TPM_dom"/>
</dbReference>
<dbReference type="EMBL" id="CP021255">
    <property type="protein sequence ID" value="AVD71770.1"/>
    <property type="molecule type" value="Genomic_DNA"/>
</dbReference>
<keyword evidence="2" id="KW-1133">Transmembrane helix</keyword>
<feature type="transmembrane region" description="Helical" evidence="2">
    <location>
        <begin position="239"/>
        <end position="261"/>
    </location>
</feature>
<dbReference type="Proteomes" id="UP000239867">
    <property type="component" value="Chromosome"/>
</dbReference>